<evidence type="ECO:0000259" key="2">
    <source>
        <dbReference type="Pfam" id="PF14607"/>
    </source>
</evidence>
<reference evidence="4" key="1">
    <citation type="submission" date="2020-07" db="EMBL/GenBank/DDBJ databases">
        <title>Complete genome sequencing of Coprobacter sp. strain 2CBH44.</title>
        <authorList>
            <person name="Sakamoto M."/>
            <person name="Murakami T."/>
            <person name="Mori H."/>
        </authorList>
    </citation>
    <scope>NUCLEOTIDE SEQUENCE [LARGE SCALE GENOMIC DNA]</scope>
    <source>
        <strain evidence="4">2CBH44</strain>
    </source>
</reference>
<dbReference type="KEGG" id="copr:Cop2CBH44_30870"/>
<dbReference type="Proteomes" id="UP000594042">
    <property type="component" value="Chromosome"/>
</dbReference>
<name>A0A7G1I1Z5_9BACT</name>
<dbReference type="GO" id="GO:0016788">
    <property type="term" value="F:hydrolase activity, acting on ester bonds"/>
    <property type="evidence" value="ECO:0007669"/>
    <property type="project" value="UniProtKB-ARBA"/>
</dbReference>
<dbReference type="Pfam" id="PF14606">
    <property type="entry name" value="Lipase_GDSL_3"/>
    <property type="match status" value="1"/>
</dbReference>
<gene>
    <name evidence="3" type="ORF">Cop2CBH44_30870</name>
</gene>
<evidence type="ECO:0000313" key="4">
    <source>
        <dbReference type="Proteomes" id="UP000594042"/>
    </source>
</evidence>
<evidence type="ECO:0000313" key="3">
    <source>
        <dbReference type="EMBL" id="BCI64734.1"/>
    </source>
</evidence>
<dbReference type="InterPro" id="IPR013830">
    <property type="entry name" value="SGNH_hydro"/>
</dbReference>
<dbReference type="InterPro" id="IPR032740">
    <property type="entry name" value="GxDLY"/>
</dbReference>
<dbReference type="Pfam" id="PF14607">
    <property type="entry name" value="GxDLY"/>
    <property type="match status" value="1"/>
</dbReference>
<dbReference type="PANTHER" id="PTHR30383:SF29">
    <property type="entry name" value="SGNH HYDROLASE-TYPE ESTERASE DOMAIN-CONTAINING PROTEIN"/>
    <property type="match status" value="1"/>
</dbReference>
<dbReference type="RefSeq" id="WP_200755167.1">
    <property type="nucleotide sequence ID" value="NZ_AP023322.1"/>
</dbReference>
<sequence length="358" mass="39896">MYRILRLGMVSLLFTGIVDVQVLKYTDARNLLMVGKACSSKEYYHRLDTALFKDLPPKIKYLSTFSCGLAIGFMTNSSVIAAEWEVKPDKPSPNLSAIAHKGLDLYIERNGIWEFAGVGKPELNSTRSKSIIVQEMDDTPKKCLLYLPLFSETKTLKIGVEEGSEIVALPYPFEKKVLVYGSSIVHGAEASRAGTTYVAKLSRRAGIDFINLGFSGNARMENSMADCLADIKADAYILDCVPNATAQQISERTAYLVETIRNKHPEAPIIVMQSIAMDIGNFNLKIKSDLRIKDETIRNEVEKLCKRGVKKLYFIEGKDLIGKDHEGTGDGIHPNDLGFERMAAYLEPKLMEILNNNE</sequence>
<feature type="domain" description="SGNH hydrolase-type esterase N-terminal" evidence="2">
    <location>
        <begin position="24"/>
        <end position="166"/>
    </location>
</feature>
<dbReference type="SUPFAM" id="SSF52266">
    <property type="entry name" value="SGNH hydrolase"/>
    <property type="match status" value="1"/>
</dbReference>
<accession>A0A7G1I1Z5</accession>
<dbReference type="PANTHER" id="PTHR30383">
    <property type="entry name" value="THIOESTERASE 1/PROTEASE 1/LYSOPHOSPHOLIPASE L1"/>
    <property type="match status" value="1"/>
</dbReference>
<organism evidence="3 4">
    <name type="scientific">Coprobacter secundus subsp. similis</name>
    <dbReference type="NCBI Taxonomy" id="2751153"/>
    <lineage>
        <taxon>Bacteria</taxon>
        <taxon>Pseudomonadati</taxon>
        <taxon>Bacteroidota</taxon>
        <taxon>Bacteroidia</taxon>
        <taxon>Bacteroidales</taxon>
        <taxon>Barnesiellaceae</taxon>
        <taxon>Coprobacter</taxon>
    </lineage>
</organism>
<dbReference type="EMBL" id="AP023322">
    <property type="protein sequence ID" value="BCI64734.1"/>
    <property type="molecule type" value="Genomic_DNA"/>
</dbReference>
<dbReference type="InterPro" id="IPR051532">
    <property type="entry name" value="Ester_Hydrolysis_Enzymes"/>
</dbReference>
<dbReference type="Gene3D" id="2.60.120.260">
    <property type="entry name" value="Galactose-binding domain-like"/>
    <property type="match status" value="1"/>
</dbReference>
<keyword evidence="3" id="KW-0378">Hydrolase</keyword>
<dbReference type="InterPro" id="IPR036514">
    <property type="entry name" value="SGNH_hydro_sf"/>
</dbReference>
<dbReference type="Gene3D" id="3.40.50.1110">
    <property type="entry name" value="SGNH hydrolase"/>
    <property type="match status" value="1"/>
</dbReference>
<feature type="domain" description="SGNH hydrolase-type esterase" evidence="1">
    <location>
        <begin position="174"/>
        <end position="350"/>
    </location>
</feature>
<keyword evidence="4" id="KW-1185">Reference proteome</keyword>
<dbReference type="AlphaFoldDB" id="A0A7G1I1Z5"/>
<proteinExistence type="predicted"/>
<evidence type="ECO:0000259" key="1">
    <source>
        <dbReference type="Pfam" id="PF14606"/>
    </source>
</evidence>
<protein>
    <submittedName>
        <fullName evidence="3">Hydrolase</fullName>
    </submittedName>
</protein>